<dbReference type="InterPro" id="IPR022385">
    <property type="entry name" value="Rhs_assc_core"/>
</dbReference>
<keyword evidence="2" id="KW-1133">Transmembrane helix</keyword>
<keyword evidence="2" id="KW-0472">Membrane</keyword>
<keyword evidence="2" id="KW-0812">Transmembrane</keyword>
<comment type="caution">
    <text evidence="4">The sequence shown here is derived from an EMBL/GenBank/DDBJ whole genome shotgun (WGS) entry which is preliminary data.</text>
</comment>
<protein>
    <recommendedName>
        <fullName evidence="3">Teneurin-like YD-shell domain-containing protein</fullName>
    </recommendedName>
</protein>
<dbReference type="InterPro" id="IPR056823">
    <property type="entry name" value="TEN-like_YD-shell"/>
</dbReference>
<sequence length="390" mass="44076">MVYDNYGNIVSKNGKTYTYDSTWKDLLISCDGQSITYDAQGNPTSYLGHTLTWEKGRQLKSFDNTQYTYNANGIRTSKTVNGVMHHYTLDGAKILKEAWGSNALIPMYDNEDSICGIIYNDVPYYFFKNLQGDVIAIVNKDAETVAKYSYDAWGVCTISQDSSDCGIATVNPFRYRGYYYDSEIGLYYLQSRYYNPAVGRFVNEDKTEFIVDATNTKETNLYAYCQNNPINCMDYNGKWLIQLICGVAGAAIFGTVANILCRLLGVNSTVKKYVTAGFALLGGILGAAFGPSVVGKIAPKALDWVKKFEKAINSKSNFRPILFEGQTIIGFEYKNFKIMLHPKHKKEPQKGWHISIQHKTLHGNRRQTIPDIPLKTLGKKFTNWAKKWLK</sequence>
<dbReference type="PANTHER" id="PTHR32305">
    <property type="match status" value="1"/>
</dbReference>
<organism evidence="4 5">
    <name type="scientific">Coprobacter fastidiosus</name>
    <dbReference type="NCBI Taxonomy" id="1099853"/>
    <lineage>
        <taxon>Bacteria</taxon>
        <taxon>Pseudomonadati</taxon>
        <taxon>Bacteroidota</taxon>
        <taxon>Bacteroidia</taxon>
        <taxon>Bacteroidales</taxon>
        <taxon>Barnesiellaceae</taxon>
        <taxon>Coprobacter</taxon>
    </lineage>
</organism>
<dbReference type="Gene3D" id="2.180.10.10">
    <property type="entry name" value="RHS repeat-associated core"/>
    <property type="match status" value="1"/>
</dbReference>
<evidence type="ECO:0000256" key="2">
    <source>
        <dbReference type="SAM" id="Phobius"/>
    </source>
</evidence>
<dbReference type="Proteomes" id="UP000262954">
    <property type="component" value="Unassembled WGS sequence"/>
</dbReference>
<feature type="transmembrane region" description="Helical" evidence="2">
    <location>
        <begin position="239"/>
        <end position="261"/>
    </location>
</feature>
<evidence type="ECO:0000313" key="4">
    <source>
        <dbReference type="EMBL" id="HBJ07741.1"/>
    </source>
</evidence>
<dbReference type="InterPro" id="IPR050708">
    <property type="entry name" value="T6SS_VgrG/RHS"/>
</dbReference>
<name>A0A354LZQ2_9BACT</name>
<reference evidence="4 5" key="1">
    <citation type="journal article" date="2018" name="Nat. Biotechnol.">
        <title>A standardized bacterial taxonomy based on genome phylogeny substantially revises the tree of life.</title>
        <authorList>
            <person name="Parks D.H."/>
            <person name="Chuvochina M."/>
            <person name="Waite D.W."/>
            <person name="Rinke C."/>
            <person name="Skarshewski A."/>
            <person name="Chaumeil P.A."/>
            <person name="Hugenholtz P."/>
        </authorList>
    </citation>
    <scope>NUCLEOTIDE SEQUENCE [LARGE SCALE GENOMIC DNA]</scope>
    <source>
        <strain evidence="4">UBA11482</strain>
    </source>
</reference>
<proteinExistence type="predicted"/>
<dbReference type="AlphaFoldDB" id="A0A354LZQ2"/>
<accession>A0A354LZQ2</accession>
<dbReference type="EMBL" id="DNWC01000029">
    <property type="protein sequence ID" value="HBJ07741.1"/>
    <property type="molecule type" value="Genomic_DNA"/>
</dbReference>
<evidence type="ECO:0000256" key="1">
    <source>
        <dbReference type="ARBA" id="ARBA00022737"/>
    </source>
</evidence>
<feature type="domain" description="Teneurin-like YD-shell" evidence="3">
    <location>
        <begin position="107"/>
        <end position="230"/>
    </location>
</feature>
<evidence type="ECO:0000259" key="3">
    <source>
        <dbReference type="Pfam" id="PF25023"/>
    </source>
</evidence>
<evidence type="ECO:0000313" key="5">
    <source>
        <dbReference type="Proteomes" id="UP000262954"/>
    </source>
</evidence>
<dbReference type="PANTHER" id="PTHR32305:SF15">
    <property type="entry name" value="PROTEIN RHSA-RELATED"/>
    <property type="match status" value="1"/>
</dbReference>
<keyword evidence="1" id="KW-0677">Repeat</keyword>
<gene>
    <name evidence="4" type="ORF">DDY73_01935</name>
</gene>
<feature type="transmembrane region" description="Helical" evidence="2">
    <location>
        <begin position="273"/>
        <end position="294"/>
    </location>
</feature>
<dbReference type="Pfam" id="PF25023">
    <property type="entry name" value="TEN_YD-shell"/>
    <property type="match status" value="1"/>
</dbReference>
<dbReference type="NCBIfam" id="TIGR03696">
    <property type="entry name" value="Rhs_assc_core"/>
    <property type="match status" value="1"/>
</dbReference>